<reference evidence="2" key="1">
    <citation type="submission" date="2020-12" db="EMBL/GenBank/DDBJ databases">
        <title>Draft genome sequence of Enterobacter spp., Lelliottia spp. and Serratia spp. isolated from drinking water reservoirs and lakes.</title>
        <authorList>
            <person name="Reitter C."/>
            <person name="Neuhaus K."/>
            <person name="Huegler M."/>
        </authorList>
    </citation>
    <scope>NUCLEOTIDE SEQUENCE</scope>
    <source>
        <strain evidence="2">TZW15</strain>
    </source>
</reference>
<dbReference type="CDD" id="cd00009">
    <property type="entry name" value="AAA"/>
    <property type="match status" value="1"/>
</dbReference>
<evidence type="ECO:0000313" key="3">
    <source>
        <dbReference type="Proteomes" id="UP000653275"/>
    </source>
</evidence>
<dbReference type="GO" id="GO:0006260">
    <property type="term" value="P:DNA replication"/>
    <property type="evidence" value="ECO:0007669"/>
    <property type="project" value="TreeGrafter"/>
</dbReference>
<dbReference type="Proteomes" id="UP000653275">
    <property type="component" value="Unassembled WGS sequence"/>
</dbReference>
<feature type="domain" description="IstB-like ATP-binding" evidence="1">
    <location>
        <begin position="61"/>
        <end position="222"/>
    </location>
</feature>
<dbReference type="RefSeq" id="WP_202665529.1">
    <property type="nucleotide sequence ID" value="NZ_JAENMR010000002.1"/>
</dbReference>
<name>A0AAP2AE93_LELAM</name>
<dbReference type="GO" id="GO:0005524">
    <property type="term" value="F:ATP binding"/>
    <property type="evidence" value="ECO:0007669"/>
    <property type="project" value="UniProtKB-KW"/>
</dbReference>
<keyword evidence="2" id="KW-0547">Nucleotide-binding</keyword>
<dbReference type="PANTHER" id="PTHR30050">
    <property type="entry name" value="CHROMOSOMAL REPLICATION INITIATOR PROTEIN DNAA"/>
    <property type="match status" value="1"/>
</dbReference>
<dbReference type="InterPro" id="IPR002611">
    <property type="entry name" value="IstB_ATP-bd"/>
</dbReference>
<dbReference type="NCBIfam" id="NF009043">
    <property type="entry name" value="PRK12377.1"/>
    <property type="match status" value="1"/>
</dbReference>
<evidence type="ECO:0000259" key="1">
    <source>
        <dbReference type="Pfam" id="PF01695"/>
    </source>
</evidence>
<accession>A0AAP2AE93</accession>
<dbReference type="SUPFAM" id="SSF52540">
    <property type="entry name" value="P-loop containing nucleoside triphosphate hydrolases"/>
    <property type="match status" value="1"/>
</dbReference>
<dbReference type="Pfam" id="PF01695">
    <property type="entry name" value="IstB_IS21"/>
    <property type="match status" value="1"/>
</dbReference>
<dbReference type="InterPro" id="IPR028350">
    <property type="entry name" value="DNAC/IstB-like"/>
</dbReference>
<dbReference type="InterPro" id="IPR027417">
    <property type="entry name" value="P-loop_NTPase"/>
</dbReference>
<keyword evidence="2" id="KW-0067">ATP-binding</keyword>
<sequence length="246" mass="27820">MKTTSDILSRLQRMIPEGIQPKFTSAEELMAWQLDEGRKRTVELEKENQRARSEKIFGRSGICDLHRSCTFANYQVSNDGQKNALTLAKSYAQNFGSGFASFVFSGGCGTGKNHLAAAVGNFLLQRDHSVLVVTVPDLMLRARKCYDEDQSESALLDDLCKVDLLVLDEVGVQRDTRNEWVLLNQIIDRRLAAMKPVGVLTNLNFEELSKTLGERVMDRLTMDNGIWVNFSWGSYRKNVSHLRLIK</sequence>
<proteinExistence type="predicted"/>
<protein>
    <submittedName>
        <fullName evidence="2">ATP-binding protein</fullName>
    </submittedName>
</protein>
<dbReference type="PANTHER" id="PTHR30050:SF4">
    <property type="entry name" value="ATP-BINDING PROTEIN RV3427C IN INSERTION SEQUENCE-RELATED"/>
    <property type="match status" value="1"/>
</dbReference>
<evidence type="ECO:0000313" key="2">
    <source>
        <dbReference type="EMBL" id="MBL5934131.1"/>
    </source>
</evidence>
<dbReference type="Gene3D" id="3.40.50.300">
    <property type="entry name" value="P-loop containing nucleotide triphosphate hydrolases"/>
    <property type="match status" value="1"/>
</dbReference>
<organism evidence="2 3">
    <name type="scientific">Lelliottia amnigena</name>
    <name type="common">Enterobacter amnigenus</name>
    <dbReference type="NCBI Taxonomy" id="61646"/>
    <lineage>
        <taxon>Bacteria</taxon>
        <taxon>Pseudomonadati</taxon>
        <taxon>Pseudomonadota</taxon>
        <taxon>Gammaproteobacteria</taxon>
        <taxon>Enterobacterales</taxon>
        <taxon>Enterobacteriaceae</taxon>
        <taxon>Lelliottia</taxon>
    </lineage>
</organism>
<comment type="caution">
    <text evidence="2">The sequence shown here is derived from an EMBL/GenBank/DDBJ whole genome shotgun (WGS) entry which is preliminary data.</text>
</comment>
<gene>
    <name evidence="2" type="ORF">I7V27_06605</name>
</gene>
<dbReference type="AlphaFoldDB" id="A0AAP2AE93"/>
<dbReference type="EMBL" id="JAENMS010000002">
    <property type="protein sequence ID" value="MBL5934131.1"/>
    <property type="molecule type" value="Genomic_DNA"/>
</dbReference>
<dbReference type="PIRSF" id="PIRSF003073">
    <property type="entry name" value="DNAC_TnpB_IstB"/>
    <property type="match status" value="1"/>
</dbReference>